<evidence type="ECO:0000313" key="1">
    <source>
        <dbReference type="EMBL" id="VDO09066.1"/>
    </source>
</evidence>
<reference evidence="3" key="1">
    <citation type="submission" date="2017-02" db="UniProtKB">
        <authorList>
            <consortium name="WormBaseParasite"/>
        </authorList>
    </citation>
    <scope>IDENTIFICATION</scope>
</reference>
<sequence length="65" mass="8162">MFREHSLFFVFAFIEGERHVNEFIFFRIMRVFLNEQRSRKQDIIECNECIICGHVLRFMIRRYNK</sequence>
<dbReference type="AlphaFoldDB" id="A0A0N4VVM9"/>
<dbReference type="Proteomes" id="UP000268014">
    <property type="component" value="Unassembled WGS sequence"/>
</dbReference>
<proteinExistence type="predicted"/>
<dbReference type="EMBL" id="UZAF01001737">
    <property type="protein sequence ID" value="VDO09066.1"/>
    <property type="molecule type" value="Genomic_DNA"/>
</dbReference>
<evidence type="ECO:0000313" key="2">
    <source>
        <dbReference type="Proteomes" id="UP000268014"/>
    </source>
</evidence>
<accession>A0A0N4VVM9</accession>
<keyword evidence="2" id="KW-1185">Reference proteome</keyword>
<gene>
    <name evidence="1" type="ORF">HPLM_LOCUS1347</name>
</gene>
<organism evidence="3">
    <name type="scientific">Haemonchus placei</name>
    <name type="common">Barber's pole worm</name>
    <dbReference type="NCBI Taxonomy" id="6290"/>
    <lineage>
        <taxon>Eukaryota</taxon>
        <taxon>Metazoa</taxon>
        <taxon>Ecdysozoa</taxon>
        <taxon>Nematoda</taxon>
        <taxon>Chromadorea</taxon>
        <taxon>Rhabditida</taxon>
        <taxon>Rhabditina</taxon>
        <taxon>Rhabditomorpha</taxon>
        <taxon>Strongyloidea</taxon>
        <taxon>Trichostrongylidae</taxon>
        <taxon>Haemonchus</taxon>
    </lineage>
</organism>
<name>A0A0N4VVM9_HAEPC</name>
<evidence type="ECO:0000313" key="3">
    <source>
        <dbReference type="WBParaSite" id="HPLM_0000134901-mRNA-1"/>
    </source>
</evidence>
<dbReference type="WBParaSite" id="HPLM_0000134901-mRNA-1">
    <property type="protein sequence ID" value="HPLM_0000134901-mRNA-1"/>
    <property type="gene ID" value="HPLM_0000134901"/>
</dbReference>
<reference evidence="1 2" key="2">
    <citation type="submission" date="2018-11" db="EMBL/GenBank/DDBJ databases">
        <authorList>
            <consortium name="Pathogen Informatics"/>
        </authorList>
    </citation>
    <scope>NUCLEOTIDE SEQUENCE [LARGE SCALE GENOMIC DNA]</scope>
    <source>
        <strain evidence="1 2">MHpl1</strain>
    </source>
</reference>
<protein>
    <submittedName>
        <fullName evidence="1 3">Uncharacterized protein</fullName>
    </submittedName>
</protein>